<gene>
    <name evidence="2" type="ORF">DX927_22895</name>
</gene>
<feature type="coiled-coil region" evidence="1">
    <location>
        <begin position="268"/>
        <end position="305"/>
    </location>
</feature>
<evidence type="ECO:0000313" key="3">
    <source>
        <dbReference type="Proteomes" id="UP000324326"/>
    </source>
</evidence>
<dbReference type="Proteomes" id="UP000324326">
    <property type="component" value="Unassembled WGS sequence"/>
</dbReference>
<name>A0A5M8RJ83_9BACI</name>
<feature type="coiled-coil region" evidence="1">
    <location>
        <begin position="176"/>
        <end position="203"/>
    </location>
</feature>
<dbReference type="EMBL" id="QSND01000007">
    <property type="protein sequence ID" value="KAA6446904.1"/>
    <property type="molecule type" value="Genomic_DNA"/>
</dbReference>
<evidence type="ECO:0000313" key="2">
    <source>
        <dbReference type="EMBL" id="KAA6446904.1"/>
    </source>
</evidence>
<evidence type="ECO:0000256" key="1">
    <source>
        <dbReference type="SAM" id="Coils"/>
    </source>
</evidence>
<protein>
    <submittedName>
        <fullName evidence="2">Uncharacterized protein</fullName>
    </submittedName>
</protein>
<keyword evidence="1" id="KW-0175">Coiled coil</keyword>
<comment type="caution">
    <text evidence="2">The sequence shown here is derived from an EMBL/GenBank/DDBJ whole genome shotgun (WGS) entry which is preliminary data.</text>
</comment>
<organism evidence="2 3">
    <name type="scientific">Bacillus swezeyi</name>
    <dbReference type="NCBI Taxonomy" id="1925020"/>
    <lineage>
        <taxon>Bacteria</taxon>
        <taxon>Bacillati</taxon>
        <taxon>Bacillota</taxon>
        <taxon>Bacilli</taxon>
        <taxon>Bacillales</taxon>
        <taxon>Bacillaceae</taxon>
        <taxon>Bacillus</taxon>
    </lineage>
</organism>
<dbReference type="AlphaFoldDB" id="A0A5M8RJ83"/>
<reference evidence="2 3" key="1">
    <citation type="submission" date="2018-08" db="EMBL/GenBank/DDBJ databases">
        <title>Bacillus phenotypic plasticity.</title>
        <authorList>
            <person name="Hurtado E."/>
        </authorList>
    </citation>
    <scope>NUCLEOTIDE SEQUENCE [LARGE SCALE GENOMIC DNA]</scope>
    <source>
        <strain evidence="2 3">427</strain>
    </source>
</reference>
<sequence>MEAFNMKELLEEKFEDDPIYKEVQILNLEKELYTDKILNMHPETTYSTVEAGKIVGRPDSTIRNYFRSDLIDYIQPEKMGKFYRLNYISVFKFQMILTLIDKGGKSLNDIAYATGLRASSMASFSKINKKSEDTNNNQSLQNFSDGAQIEERLNNMERLMAYLKLKTDHGDQLRQLQGIEYEIQLAERDLKLLDNELSLLDARQETKFFEHKHNTILDYSLRKTIETKTPKNQGFFASLFSKKNEDHVSADEILKDARQKADAENSHEDDYELQREDIEKQINAIQEKLKSLNAKKDQLEDLTGETNSKLLAFNQINALENSNEEG</sequence>
<dbReference type="RefSeq" id="WP_150149937.1">
    <property type="nucleotide sequence ID" value="NZ_QSND01000007.1"/>
</dbReference>
<proteinExistence type="predicted"/>
<accession>A0A5M8RJ83</accession>